<dbReference type="Proteomes" id="UP000019402">
    <property type="component" value="Unassembled WGS sequence"/>
</dbReference>
<feature type="domain" description="Secretion system C-terminal sorting" evidence="2">
    <location>
        <begin position="142"/>
        <end position="202"/>
    </location>
</feature>
<comment type="caution">
    <text evidence="3">The sequence shown here is derived from an EMBL/GenBank/DDBJ whole genome shotgun (WGS) entry which is preliminary data.</text>
</comment>
<feature type="chain" id="PRO_5004904343" description="Secretion system C-terminal sorting domain-containing protein" evidence="1">
    <location>
        <begin position="18"/>
        <end position="205"/>
    </location>
</feature>
<keyword evidence="4" id="KW-1185">Reference proteome</keyword>
<dbReference type="NCBIfam" id="TIGR04183">
    <property type="entry name" value="Por_Secre_tail"/>
    <property type="match status" value="1"/>
</dbReference>
<dbReference type="InterPro" id="IPR026444">
    <property type="entry name" value="Secre_tail"/>
</dbReference>
<reference evidence="3 4" key="1">
    <citation type="journal article" date="2014" name="Genome Announc.">
        <title>Draft Genome Sequence of Cytophaga fermentans JCM 21142T, a Facultative Anaerobe Isolated from Marine Mud.</title>
        <authorList>
            <person name="Starns D."/>
            <person name="Oshima K."/>
            <person name="Suda W."/>
            <person name="Iino T."/>
            <person name="Yuki M."/>
            <person name="Inoue J."/>
            <person name="Kitamura K."/>
            <person name="Iida T."/>
            <person name="Darby A."/>
            <person name="Hattori M."/>
            <person name="Ohkuma M."/>
        </authorList>
    </citation>
    <scope>NUCLEOTIDE SEQUENCE [LARGE SCALE GENOMIC DNA]</scope>
    <source>
        <strain evidence="3 4">JCM 21142</strain>
    </source>
</reference>
<gene>
    <name evidence="3" type="ORF">JCM21142_83204</name>
</gene>
<protein>
    <recommendedName>
        <fullName evidence="2">Secretion system C-terminal sorting domain-containing protein</fullName>
    </recommendedName>
</protein>
<name>W7YJ38_9BACT</name>
<keyword evidence="1" id="KW-0732">Signal</keyword>
<dbReference type="Pfam" id="PF18962">
    <property type="entry name" value="Por_Secre_tail"/>
    <property type="match status" value="1"/>
</dbReference>
<dbReference type="AlphaFoldDB" id="W7YJ38"/>
<sequence length="205" mass="22433">MMLCFLLGSIHASAVMAPTSTIEISGPCITGTIVLYEEGVLDGKAYYTGTGTIWNYPNVSFAIHWDMAESKWFLSLSGQPFWYNEDDTNQPNSTLLSGNWTQAILSEGSCDVVIQGSATNLPTPTSIETTTDEMVNIYAHQNTINVSIEEATEASITVFDISGHKVKEMNTSDKKNQINDLPNGIYIIKVKAANKIATEKVILKD</sequence>
<evidence type="ECO:0000313" key="4">
    <source>
        <dbReference type="Proteomes" id="UP000019402"/>
    </source>
</evidence>
<evidence type="ECO:0000256" key="1">
    <source>
        <dbReference type="SAM" id="SignalP"/>
    </source>
</evidence>
<evidence type="ECO:0000313" key="3">
    <source>
        <dbReference type="EMBL" id="GAF04496.1"/>
    </source>
</evidence>
<evidence type="ECO:0000259" key="2">
    <source>
        <dbReference type="Pfam" id="PF18962"/>
    </source>
</evidence>
<feature type="signal peptide" evidence="1">
    <location>
        <begin position="1"/>
        <end position="17"/>
    </location>
</feature>
<proteinExistence type="predicted"/>
<accession>W7YJ38</accession>
<organism evidence="3 4">
    <name type="scientific">Saccharicrinis fermentans DSM 9555 = JCM 21142</name>
    <dbReference type="NCBI Taxonomy" id="869213"/>
    <lineage>
        <taxon>Bacteria</taxon>
        <taxon>Pseudomonadati</taxon>
        <taxon>Bacteroidota</taxon>
        <taxon>Bacteroidia</taxon>
        <taxon>Marinilabiliales</taxon>
        <taxon>Marinilabiliaceae</taxon>
        <taxon>Saccharicrinis</taxon>
    </lineage>
</organism>
<dbReference type="EMBL" id="BAMD01000047">
    <property type="protein sequence ID" value="GAF04496.1"/>
    <property type="molecule type" value="Genomic_DNA"/>
</dbReference>